<dbReference type="Pfam" id="PF00480">
    <property type="entry name" value="ROK"/>
    <property type="match status" value="1"/>
</dbReference>
<dbReference type="KEGG" id="pkb:B4V02_23275"/>
<sequence>MLILWGNGEDAVVADAVNRVIGIDIGGTSVKAALVARDGAVLDEIRLDTDASRGREWVLSRVSESVCRLTRSFGDTSVNIGIDALGIATAGRVNVESGEVVYATDNLPGWQGTSLVTWAREKLAVRAIADNDANAALLGEAWQGAGKGKQRLAMLTLGTGVGGAFMEHGFLCRGAHWSGGDWGHSILFPGGLPCNCGKKGCAEQYVSGTALLRRGAEYTGKLYRSGNEIMQEAAHGNLEAIRVLDEYTADLAVLLANISVTLDPEAIIVGGGVADAGEVWWPLLEKHLHLIGVQTEVSRALLGNRAGIIGAARLAFEITET</sequence>
<keyword evidence="3" id="KW-1185">Reference proteome</keyword>
<evidence type="ECO:0000256" key="1">
    <source>
        <dbReference type="ARBA" id="ARBA00006479"/>
    </source>
</evidence>
<dbReference type="PANTHER" id="PTHR18964">
    <property type="entry name" value="ROK (REPRESSOR, ORF, KINASE) FAMILY"/>
    <property type="match status" value="1"/>
</dbReference>
<reference evidence="2 3" key="1">
    <citation type="submission" date="2017-03" db="EMBL/GenBank/DDBJ databases">
        <title>Complete genome sequence of Paenibacillus Kribbensis producing bioflocculants.</title>
        <authorList>
            <person name="Lee H.-G."/>
            <person name="Oh H.-M."/>
        </authorList>
    </citation>
    <scope>NUCLEOTIDE SEQUENCE [LARGE SCALE GENOMIC DNA]</scope>
    <source>
        <strain evidence="2 3">AM49</strain>
    </source>
</reference>
<dbReference type="SUPFAM" id="SSF53067">
    <property type="entry name" value="Actin-like ATPase domain"/>
    <property type="match status" value="1"/>
</dbReference>
<accession>A0A222WTU1</accession>
<dbReference type="Gene3D" id="3.30.420.40">
    <property type="match status" value="2"/>
</dbReference>
<comment type="similarity">
    <text evidence="1">Belongs to the ROK (NagC/XylR) family.</text>
</comment>
<dbReference type="PROSITE" id="PS01125">
    <property type="entry name" value="ROK"/>
    <property type="match status" value="1"/>
</dbReference>
<dbReference type="Proteomes" id="UP000214666">
    <property type="component" value="Chromosome"/>
</dbReference>
<proteinExistence type="inferred from homology"/>
<organism evidence="2 3">
    <name type="scientific">Paenibacillus kribbensis</name>
    <dbReference type="NCBI Taxonomy" id="172713"/>
    <lineage>
        <taxon>Bacteria</taxon>
        <taxon>Bacillati</taxon>
        <taxon>Bacillota</taxon>
        <taxon>Bacilli</taxon>
        <taxon>Bacillales</taxon>
        <taxon>Paenibacillaceae</taxon>
        <taxon>Paenibacillus</taxon>
    </lineage>
</organism>
<dbReference type="InterPro" id="IPR043129">
    <property type="entry name" value="ATPase_NBD"/>
</dbReference>
<dbReference type="RefSeq" id="WP_094156588.1">
    <property type="nucleotide sequence ID" value="NZ_CP020028.1"/>
</dbReference>
<dbReference type="STRING" id="172713.GCA_001705305_05216"/>
<protein>
    <submittedName>
        <fullName evidence="2">Transcriptional regulator</fullName>
    </submittedName>
</protein>
<dbReference type="AlphaFoldDB" id="A0A222WTU1"/>
<gene>
    <name evidence="2" type="ORF">B4V02_23275</name>
</gene>
<dbReference type="OrthoDB" id="9795247at2"/>
<dbReference type="InterPro" id="IPR000600">
    <property type="entry name" value="ROK"/>
</dbReference>
<dbReference type="EMBL" id="CP020028">
    <property type="protein sequence ID" value="ASR49392.1"/>
    <property type="molecule type" value="Genomic_DNA"/>
</dbReference>
<dbReference type="CDD" id="cd24068">
    <property type="entry name" value="ASKHA_NBD_ROK_FnNanK-like"/>
    <property type="match status" value="1"/>
</dbReference>
<dbReference type="PANTHER" id="PTHR18964:SF149">
    <property type="entry name" value="BIFUNCTIONAL UDP-N-ACETYLGLUCOSAMINE 2-EPIMERASE_N-ACETYLMANNOSAMINE KINASE"/>
    <property type="match status" value="1"/>
</dbReference>
<name>A0A222WTU1_9BACL</name>
<evidence type="ECO:0000313" key="3">
    <source>
        <dbReference type="Proteomes" id="UP000214666"/>
    </source>
</evidence>
<evidence type="ECO:0000313" key="2">
    <source>
        <dbReference type="EMBL" id="ASR49392.1"/>
    </source>
</evidence>
<dbReference type="InterPro" id="IPR049874">
    <property type="entry name" value="ROK_cs"/>
</dbReference>